<organism evidence="1">
    <name type="scientific">Tanacetum cinerariifolium</name>
    <name type="common">Dalmatian daisy</name>
    <name type="synonym">Chrysanthemum cinerariifolium</name>
    <dbReference type="NCBI Taxonomy" id="118510"/>
    <lineage>
        <taxon>Eukaryota</taxon>
        <taxon>Viridiplantae</taxon>
        <taxon>Streptophyta</taxon>
        <taxon>Embryophyta</taxon>
        <taxon>Tracheophyta</taxon>
        <taxon>Spermatophyta</taxon>
        <taxon>Magnoliopsida</taxon>
        <taxon>eudicotyledons</taxon>
        <taxon>Gunneridae</taxon>
        <taxon>Pentapetalae</taxon>
        <taxon>asterids</taxon>
        <taxon>campanulids</taxon>
        <taxon>Asterales</taxon>
        <taxon>Asteraceae</taxon>
        <taxon>Asteroideae</taxon>
        <taxon>Anthemideae</taxon>
        <taxon>Anthemidinae</taxon>
        <taxon>Tanacetum</taxon>
    </lineage>
</organism>
<reference evidence="1" key="1">
    <citation type="journal article" date="2019" name="Sci. Rep.">
        <title>Draft genome of Tanacetum cinerariifolium, the natural source of mosquito coil.</title>
        <authorList>
            <person name="Yamashiro T."/>
            <person name="Shiraishi A."/>
            <person name="Satake H."/>
            <person name="Nakayama K."/>
        </authorList>
    </citation>
    <scope>NUCLEOTIDE SEQUENCE</scope>
</reference>
<sequence length="254" mass="28420">QVVTTPGNAKALYDHLKDLFHDNKDARAINLDIELCSVKIGKMSVNEYCTKIKSMANRLKNLDCDVSEKNLVIYAVNGLDSSFATLVEIIQHREPLSTFENVRNMLLLKESSFTDSTDASTMLESSSSSPTIILAKGPITCRVHGPTKFVGGLYPITKPSTLPAAFMSTSSTTWHQRLGHPRDEVLRSLSFYPNWCNAMYDKYDALVKNDTWILVPRPTDANLVWSMWLFKHRFHADGTLSRYKAGLVANGSSQ</sequence>
<dbReference type="PANTHER" id="PTHR47481">
    <property type="match status" value="1"/>
</dbReference>
<protein>
    <submittedName>
        <fullName evidence="1">Hybrid signal transduction histidine kinase M</fullName>
    </submittedName>
</protein>
<dbReference type="AlphaFoldDB" id="A0A699IZ68"/>
<accession>A0A699IZ68</accession>
<gene>
    <name evidence="1" type="ORF">Tci_570168</name>
</gene>
<evidence type="ECO:0000313" key="1">
    <source>
        <dbReference type="EMBL" id="GEZ98195.1"/>
    </source>
</evidence>
<dbReference type="Pfam" id="PF14223">
    <property type="entry name" value="Retrotran_gag_2"/>
    <property type="match status" value="1"/>
</dbReference>
<keyword evidence="1" id="KW-0418">Kinase</keyword>
<dbReference type="EMBL" id="BKCJ010351058">
    <property type="protein sequence ID" value="GEZ98195.1"/>
    <property type="molecule type" value="Genomic_DNA"/>
</dbReference>
<keyword evidence="1" id="KW-0808">Transferase</keyword>
<dbReference type="PANTHER" id="PTHR47481:SF41">
    <property type="entry name" value="COPIA-LIKE POLYPROTEIN_RETROTRANSPOSON"/>
    <property type="match status" value="1"/>
</dbReference>
<feature type="non-terminal residue" evidence="1">
    <location>
        <position position="1"/>
    </location>
</feature>
<name>A0A699IZ68_TANCI</name>
<proteinExistence type="predicted"/>
<dbReference type="GO" id="GO:0016301">
    <property type="term" value="F:kinase activity"/>
    <property type="evidence" value="ECO:0007669"/>
    <property type="project" value="UniProtKB-KW"/>
</dbReference>
<comment type="caution">
    <text evidence="1">The sequence shown here is derived from an EMBL/GenBank/DDBJ whole genome shotgun (WGS) entry which is preliminary data.</text>
</comment>